<evidence type="ECO:0000313" key="3">
    <source>
        <dbReference type="EMBL" id="CAF1167490.1"/>
    </source>
</evidence>
<sequence length="113" mass="12606">MWVEPSRNFGAPCRFCTPLCVTWSVLAAALLVCVIATISIAVLVKDKSPITTASITIRQLPQARQPPQPRQPCQARQLLQARQALQPPQARQPRQARQLPQARPARQPPQQVR</sequence>
<evidence type="ECO:0000256" key="1">
    <source>
        <dbReference type="SAM" id="MobiDB-lite"/>
    </source>
</evidence>
<keyword evidence="2" id="KW-0472">Membrane</keyword>
<evidence type="ECO:0000256" key="2">
    <source>
        <dbReference type="SAM" id="Phobius"/>
    </source>
</evidence>
<reference evidence="3" key="1">
    <citation type="submission" date="2021-02" db="EMBL/GenBank/DDBJ databases">
        <authorList>
            <person name="Nowell W R."/>
        </authorList>
    </citation>
    <scope>NUCLEOTIDE SEQUENCE</scope>
</reference>
<protein>
    <submittedName>
        <fullName evidence="3">Uncharacterized protein</fullName>
    </submittedName>
</protein>
<comment type="caution">
    <text evidence="3">The sequence shown here is derived from an EMBL/GenBank/DDBJ whole genome shotgun (WGS) entry which is preliminary data.</text>
</comment>
<accession>A0A814TZG0</accession>
<gene>
    <name evidence="3" type="ORF">ZHD862_LOCUS21028</name>
</gene>
<proteinExistence type="predicted"/>
<feature type="transmembrane region" description="Helical" evidence="2">
    <location>
        <begin position="20"/>
        <end position="44"/>
    </location>
</feature>
<feature type="region of interest" description="Disordered" evidence="1">
    <location>
        <begin position="82"/>
        <end position="113"/>
    </location>
</feature>
<dbReference type="EMBL" id="CAJNOT010001226">
    <property type="protein sequence ID" value="CAF1167490.1"/>
    <property type="molecule type" value="Genomic_DNA"/>
</dbReference>
<keyword evidence="2" id="KW-0812">Transmembrane</keyword>
<keyword evidence="2" id="KW-1133">Transmembrane helix</keyword>
<name>A0A814TZG0_9BILA</name>
<organism evidence="3 4">
    <name type="scientific">Rotaria sordida</name>
    <dbReference type="NCBI Taxonomy" id="392033"/>
    <lineage>
        <taxon>Eukaryota</taxon>
        <taxon>Metazoa</taxon>
        <taxon>Spiralia</taxon>
        <taxon>Gnathifera</taxon>
        <taxon>Rotifera</taxon>
        <taxon>Eurotatoria</taxon>
        <taxon>Bdelloidea</taxon>
        <taxon>Philodinida</taxon>
        <taxon>Philodinidae</taxon>
        <taxon>Rotaria</taxon>
    </lineage>
</organism>
<dbReference type="AlphaFoldDB" id="A0A814TZG0"/>
<dbReference type="Proteomes" id="UP000663864">
    <property type="component" value="Unassembled WGS sequence"/>
</dbReference>
<evidence type="ECO:0000313" key="4">
    <source>
        <dbReference type="Proteomes" id="UP000663864"/>
    </source>
</evidence>